<gene>
    <name evidence="1" type="ORF">D3870_04585</name>
</gene>
<evidence type="ECO:0000313" key="2">
    <source>
        <dbReference type="Proteomes" id="UP000285190"/>
    </source>
</evidence>
<reference evidence="1 2" key="1">
    <citation type="submission" date="2018-09" db="EMBL/GenBank/DDBJ databases">
        <authorList>
            <person name="Zhu H."/>
        </authorList>
    </citation>
    <scope>NUCLEOTIDE SEQUENCE [LARGE SCALE GENOMIC DNA]</scope>
    <source>
        <strain evidence="1 2">K2R10-39</strain>
    </source>
</reference>
<comment type="caution">
    <text evidence="1">The sequence shown here is derived from an EMBL/GenBank/DDBJ whole genome shotgun (WGS) entry which is preliminary data.</text>
</comment>
<dbReference type="EMBL" id="QYUN01000002">
    <property type="protein sequence ID" value="RJG05394.1"/>
    <property type="molecule type" value="Genomic_DNA"/>
</dbReference>
<keyword evidence="2" id="KW-1185">Reference proteome</keyword>
<sequence length="239" mass="26464">MLIEAYFARGGVANSRVEAITPESLPRISVRKPFANSIPELAILTSHLDAIGMACQSGHETAVIMEDDVRSRYVFDALTLISSAPHDWEILQLHVSNRPVVLELGEMYLRHGVLWHEWEPTCYSAGAYVINRKGAARILSHYRPNGTDIDLTGVHAFGKLVADHLLYRRSCCYTATIPYFMNDIALTSTHAPHRDETHHRPGALGVESIMQQIESQAVAGSGHARPLLQAGYPFALRAL</sequence>
<dbReference type="AlphaFoldDB" id="A0A418WYR1"/>
<evidence type="ECO:0000313" key="1">
    <source>
        <dbReference type="EMBL" id="RJG05394.1"/>
    </source>
</evidence>
<evidence type="ECO:0008006" key="3">
    <source>
        <dbReference type="Google" id="ProtNLM"/>
    </source>
</evidence>
<dbReference type="Proteomes" id="UP000285190">
    <property type="component" value="Unassembled WGS sequence"/>
</dbReference>
<organism evidence="1 2">
    <name type="scientific">Noviherbaspirillum cavernae</name>
    <dbReference type="NCBI Taxonomy" id="2320862"/>
    <lineage>
        <taxon>Bacteria</taxon>
        <taxon>Pseudomonadati</taxon>
        <taxon>Pseudomonadota</taxon>
        <taxon>Betaproteobacteria</taxon>
        <taxon>Burkholderiales</taxon>
        <taxon>Oxalobacteraceae</taxon>
        <taxon>Noviherbaspirillum</taxon>
    </lineage>
</organism>
<name>A0A418WYR1_9BURK</name>
<accession>A0A418WYR1</accession>
<proteinExistence type="predicted"/>
<protein>
    <recommendedName>
        <fullName evidence="3">Glycosyltransferase family 25 protein</fullName>
    </recommendedName>
</protein>